<dbReference type="PANTHER" id="PTHR11487">
    <property type="entry name" value="THIOESTERASE"/>
    <property type="match status" value="1"/>
</dbReference>
<accession>A0A8J7GCI9</accession>
<evidence type="ECO:0000313" key="5">
    <source>
        <dbReference type="Proteomes" id="UP000622552"/>
    </source>
</evidence>
<proteinExistence type="inferred from homology"/>
<dbReference type="InterPro" id="IPR012223">
    <property type="entry name" value="TEII"/>
</dbReference>
<reference evidence="4" key="1">
    <citation type="submission" date="2020-11" db="EMBL/GenBank/DDBJ databases">
        <title>Sequencing the genomes of 1000 actinobacteria strains.</title>
        <authorList>
            <person name="Klenk H.-P."/>
        </authorList>
    </citation>
    <scope>NUCLEOTIDE SEQUENCE</scope>
    <source>
        <strain evidence="4">DSM 45356</strain>
    </source>
</reference>
<comment type="caution">
    <text evidence="4">The sequence shown here is derived from an EMBL/GenBank/DDBJ whole genome shotgun (WGS) entry which is preliminary data.</text>
</comment>
<evidence type="ECO:0000313" key="4">
    <source>
        <dbReference type="EMBL" id="MBG6135116.1"/>
    </source>
</evidence>
<dbReference type="GO" id="GO:0016787">
    <property type="term" value="F:hydrolase activity"/>
    <property type="evidence" value="ECO:0007669"/>
    <property type="project" value="UniProtKB-KW"/>
</dbReference>
<keyword evidence="5" id="KW-1185">Reference proteome</keyword>
<sequence length="252" mass="26815">MAGSELWFRRYPATAPLGLRLVCLPHAGGTATFFHSWPAGLPADVETLAVRYPGRQDRFTEPLIDTMSEMADRVTEALLPLVLGGVPVALFGHSMGASVAHEVTVRLERDHGVSPVLLALSGREAPGHVPPTSLHTRSDAELIAHVRGQGEIEPAVFEMPELLELIMPALRADYRLIETHVPPTGTVSAPVVAYTGDADPGCAVPDAAAWAAVTTGGFRLKVLPGDHFYLVPEEKALLADLSTALRSAQPAT</sequence>
<name>A0A8J7GCI9_9ACTN</name>
<dbReference type="InterPro" id="IPR001031">
    <property type="entry name" value="Thioesterase"/>
</dbReference>
<dbReference type="GO" id="GO:0008610">
    <property type="term" value="P:lipid biosynthetic process"/>
    <property type="evidence" value="ECO:0007669"/>
    <property type="project" value="TreeGrafter"/>
</dbReference>
<dbReference type="RefSeq" id="WP_197002271.1">
    <property type="nucleotide sequence ID" value="NZ_BONS01000003.1"/>
</dbReference>
<organism evidence="4 5">
    <name type="scientific">Longispora fulva</name>
    <dbReference type="NCBI Taxonomy" id="619741"/>
    <lineage>
        <taxon>Bacteria</taxon>
        <taxon>Bacillati</taxon>
        <taxon>Actinomycetota</taxon>
        <taxon>Actinomycetes</taxon>
        <taxon>Micromonosporales</taxon>
        <taxon>Micromonosporaceae</taxon>
        <taxon>Longispora</taxon>
    </lineage>
</organism>
<dbReference type="Gene3D" id="3.40.50.1820">
    <property type="entry name" value="alpha/beta hydrolase"/>
    <property type="match status" value="1"/>
</dbReference>
<evidence type="ECO:0000259" key="3">
    <source>
        <dbReference type="SMART" id="SM00824"/>
    </source>
</evidence>
<dbReference type="SUPFAM" id="SSF53474">
    <property type="entry name" value="alpha/beta-Hydrolases"/>
    <property type="match status" value="1"/>
</dbReference>
<dbReference type="InterPro" id="IPR029058">
    <property type="entry name" value="AB_hydrolase_fold"/>
</dbReference>
<gene>
    <name evidence="4" type="ORF">IW245_001310</name>
</gene>
<dbReference type="Proteomes" id="UP000622552">
    <property type="component" value="Unassembled WGS sequence"/>
</dbReference>
<dbReference type="PANTHER" id="PTHR11487:SF0">
    <property type="entry name" value="S-ACYL FATTY ACID SYNTHASE THIOESTERASE, MEDIUM CHAIN"/>
    <property type="match status" value="1"/>
</dbReference>
<protein>
    <submittedName>
        <fullName evidence="4">Pyochelin biosynthetic protein PchC</fullName>
    </submittedName>
</protein>
<dbReference type="InterPro" id="IPR020802">
    <property type="entry name" value="TesA-like"/>
</dbReference>
<evidence type="ECO:0000256" key="1">
    <source>
        <dbReference type="ARBA" id="ARBA00007169"/>
    </source>
</evidence>
<comment type="similarity">
    <text evidence="1">Belongs to the thioesterase family.</text>
</comment>
<feature type="domain" description="Thioesterase TesA-like" evidence="3">
    <location>
        <begin position="22"/>
        <end position="245"/>
    </location>
</feature>
<dbReference type="SMART" id="SM00824">
    <property type="entry name" value="PKS_TE"/>
    <property type="match status" value="1"/>
</dbReference>
<keyword evidence="2" id="KW-0378">Hydrolase</keyword>
<dbReference type="Pfam" id="PF00975">
    <property type="entry name" value="Thioesterase"/>
    <property type="match status" value="1"/>
</dbReference>
<dbReference type="EMBL" id="JADOUF010000001">
    <property type="protein sequence ID" value="MBG6135116.1"/>
    <property type="molecule type" value="Genomic_DNA"/>
</dbReference>
<dbReference type="AlphaFoldDB" id="A0A8J7GCI9"/>
<evidence type="ECO:0000256" key="2">
    <source>
        <dbReference type="ARBA" id="ARBA00022801"/>
    </source>
</evidence>